<reference evidence="1 3" key="1">
    <citation type="journal article" date="2018" name="BMC Genomics">
        <title>The genome of Naegleria lovaniensis, the basis for a comparative approach to unravel pathogenicity factors of the human pathogenic amoeba N. fowleri.</title>
        <authorList>
            <person name="Liechti N."/>
            <person name="Schurch N."/>
            <person name="Bruggmann R."/>
            <person name="Wittwer M."/>
        </authorList>
    </citation>
    <scope>NUCLEOTIDE SEQUENCE [LARGE SCALE GENOMIC DNA]</scope>
    <source>
        <strain evidence="1 3">ATCC 30569</strain>
    </source>
</reference>
<reference evidence="1" key="2">
    <citation type="submission" date="2020-04" db="EMBL/GenBank/DDBJ databases">
        <authorList>
            <person name="Liechti N."/>
            <person name="Schuerch N."/>
            <person name="Bruggmann R."/>
            <person name="Wittwer M."/>
        </authorList>
    </citation>
    <scope>NUCLEOTIDE SEQUENCE</scope>
    <source>
        <strain evidence="1">ATCC 30569</strain>
    </source>
</reference>
<accession>A0AA88GCT8</accession>
<dbReference type="GeneID" id="68098924"/>
<organism evidence="1 3">
    <name type="scientific">Naegleria lovaniensis</name>
    <name type="common">Amoeba</name>
    <dbReference type="NCBI Taxonomy" id="51637"/>
    <lineage>
        <taxon>Eukaryota</taxon>
        <taxon>Discoba</taxon>
        <taxon>Heterolobosea</taxon>
        <taxon>Tetramitia</taxon>
        <taxon>Eutetramitia</taxon>
        <taxon>Vahlkampfiidae</taxon>
        <taxon>Naegleria</taxon>
    </lineage>
</organism>
<name>A0AA88GCT8_NAELO</name>
<evidence type="ECO:0000313" key="1">
    <source>
        <dbReference type="EMBL" id="KAG2370595.1"/>
    </source>
</evidence>
<comment type="caution">
    <text evidence="1">The sequence shown here is derived from an EMBL/GenBank/DDBJ whole genome shotgun (WGS) entry which is preliminary data.</text>
</comment>
<dbReference type="Proteomes" id="UP000816034">
    <property type="component" value="Unassembled WGS sequence"/>
</dbReference>
<keyword evidence="3" id="KW-1185">Reference proteome</keyword>
<protein>
    <submittedName>
        <fullName evidence="1">Uncharacterized protein</fullName>
    </submittedName>
</protein>
<sequence length="751" mass="86873">MKQFGLKRQTVEGSSSIVNSKYNHEPNYEPVNKFRKTVAHCIDDDSLLDIGGIDINYSSQNHTVENQQCNCSAEGLENLCSGSHDSSPTNENNPSNAQSEQDDLLQFFREYWSDGDDGILDEEVLSSHSFSSVVNDNVNVNVDTLMKKILKFAVTSSLSENCLKMVLNLIREAIQLIHESDKQELSDKLTLTGFYKYFLLSSKTKKIPMCTHCQTYQKNPDQKSCPKCGKLWKDIKTHCFLRPLKFQFEERIFREPQFLDQFKLDNRDPQLIQDRCDGDIYKNIHKKFVDEGGKTMTLFGDGVAPFKSSQQSFYEFSVTFNEMKPNVRKKRKNNFLWLLFPNKPSQEEINLCLKIMMDDLNVFNDQFKQISLRLERVIADLPARSEILLFQKSGYYFCHLCEIRGEPVQLPGGTTQVRYPLRRDISSNQRIVFGLRDRHFWNNISGKELSWGVRGYSPILDQSWKPTPTTICSYDSMHNLYEGIMRDMMEMIPLQYWDEFDKEYLKQKFPSFLHRHPRSVSKNLVHLKAMEIYMIIHYYLDLLQDVKNFSMIELKYKIIKRMVVVIDKLTDAINIADLNSINEELRGILEDYQEMVGIAKATMNFHVASDMVRNASLYGPLAHNTAFVGENLNFTLTKPFISSNSARYSIMFFDMAQLCDIFGLSELKPSECVCGHFVLKKERDVVADTSCTPAKYFKIKSFTDSTVTLQNLSDRSVIEVSNKEPLVPCVTVTRKGKSYFIPMHKNVNQYI</sequence>
<proteinExistence type="predicted"/>
<dbReference type="AlphaFoldDB" id="A0AA88GCT8"/>
<evidence type="ECO:0000313" key="2">
    <source>
        <dbReference type="EMBL" id="KAG2381481.1"/>
    </source>
</evidence>
<dbReference type="EMBL" id="PYSW02000027">
    <property type="protein sequence ID" value="KAG2381481.1"/>
    <property type="molecule type" value="Genomic_DNA"/>
</dbReference>
<dbReference type="EMBL" id="PYSW02000098">
    <property type="protein sequence ID" value="KAG2370595.1"/>
    <property type="molecule type" value="Genomic_DNA"/>
</dbReference>
<evidence type="ECO:0000313" key="3">
    <source>
        <dbReference type="Proteomes" id="UP000816034"/>
    </source>
</evidence>
<dbReference type="RefSeq" id="XP_044547161.1">
    <property type="nucleotide sequence ID" value="XM_044696334.1"/>
</dbReference>
<gene>
    <name evidence="2" type="ORF">C9374_006470</name>
    <name evidence="1" type="ORF">C9374_014762</name>
</gene>